<dbReference type="SUPFAM" id="SSF51197">
    <property type="entry name" value="Clavaminate synthase-like"/>
    <property type="match status" value="1"/>
</dbReference>
<reference evidence="2 3" key="1">
    <citation type="journal article" date="2018" name="Mol. Biol. Evol.">
        <title>Broad Genomic Sampling Reveals a Smut Pathogenic Ancestry of the Fungal Clade Ustilaginomycotina.</title>
        <authorList>
            <person name="Kijpornyongpan T."/>
            <person name="Mondo S.J."/>
            <person name="Barry K."/>
            <person name="Sandor L."/>
            <person name="Lee J."/>
            <person name="Lipzen A."/>
            <person name="Pangilinan J."/>
            <person name="LaButti K."/>
            <person name="Hainaut M."/>
            <person name="Henrissat B."/>
            <person name="Grigoriev I.V."/>
            <person name="Spatafora J.W."/>
            <person name="Aime M.C."/>
        </authorList>
    </citation>
    <scope>NUCLEOTIDE SEQUENCE [LARGE SCALE GENOMIC DNA]</scope>
    <source>
        <strain evidence="2 3">MCA 4658</strain>
    </source>
</reference>
<dbReference type="OrthoDB" id="424465at2759"/>
<dbReference type="EMBL" id="KZ819439">
    <property type="protein sequence ID" value="PWN39898.1"/>
    <property type="molecule type" value="Genomic_DNA"/>
</dbReference>
<dbReference type="GeneID" id="37038313"/>
<accession>A0A316VS73</accession>
<dbReference type="SMART" id="SM00558">
    <property type="entry name" value="JmjC"/>
    <property type="match status" value="1"/>
</dbReference>
<sequence>MSRALTEQDYVDSCLGLSKEGRELLGIPLDSSSSSSSWPPLLSRPPSALEFSRLVARSSPVLIEGCVDDRPALKEWSSTNWLMERMGSAKVNVALTPNGRADDLLLLHQGQDVFALPLEVDMTFKDLASALSSRKEDAPVAYLQSQGSNLTSEPALSPLCDDFAPRSHASSTTASSTRSKDNASLSFLFATQALDKEPEAINLWVGNARAFTSTHRDHYENLFTVVRGVKEFYLWPPAEGWALEETEPLPIYQWSIDGKKSDSDYIAPNALKSSDLVLRPVPSAPKTPWIRPSPLETRTSKRNAPCKRYAQSLPPLRVKVGQGQTLYLPAGWYHAVAQQVDDGQGEGASAGLCIAINQWYESDAAFSDRWAWTQFQRSLGKKLDGTFVKEDEV</sequence>
<dbReference type="PROSITE" id="PS51184">
    <property type="entry name" value="JMJC"/>
    <property type="match status" value="1"/>
</dbReference>
<dbReference type="Pfam" id="PF13621">
    <property type="entry name" value="Cupin_8"/>
    <property type="match status" value="1"/>
</dbReference>
<dbReference type="InParanoid" id="A0A316VS73"/>
<evidence type="ECO:0000313" key="2">
    <source>
        <dbReference type="EMBL" id="PWN39898.1"/>
    </source>
</evidence>
<dbReference type="InterPro" id="IPR003347">
    <property type="entry name" value="JmjC_dom"/>
</dbReference>
<gene>
    <name evidence="2" type="ORF">IE81DRAFT_349760</name>
</gene>
<dbReference type="InterPro" id="IPR014710">
    <property type="entry name" value="RmlC-like_jellyroll"/>
</dbReference>
<feature type="domain" description="JmjC" evidence="1">
    <location>
        <begin position="175"/>
        <end position="377"/>
    </location>
</feature>
<dbReference type="PANTHER" id="PTHR12461">
    <property type="entry name" value="HYPOXIA-INDUCIBLE FACTOR 1 ALPHA INHIBITOR-RELATED"/>
    <property type="match status" value="1"/>
</dbReference>
<dbReference type="InterPro" id="IPR041667">
    <property type="entry name" value="Cupin_8"/>
</dbReference>
<dbReference type="AlphaFoldDB" id="A0A316VS73"/>
<keyword evidence="3" id="KW-1185">Reference proteome</keyword>
<protein>
    <submittedName>
        <fullName evidence="2">Clavaminate synthase-like protein</fullName>
    </submittedName>
</protein>
<dbReference type="Proteomes" id="UP000245783">
    <property type="component" value="Unassembled WGS sequence"/>
</dbReference>
<dbReference type="PANTHER" id="PTHR12461:SF99">
    <property type="entry name" value="BIFUNCTIONAL PEPTIDASE AND (3S)-LYSYL HYDROXYLASE JMJD7"/>
    <property type="match status" value="1"/>
</dbReference>
<organism evidence="2 3">
    <name type="scientific">Ceraceosorus guamensis</name>
    <dbReference type="NCBI Taxonomy" id="1522189"/>
    <lineage>
        <taxon>Eukaryota</taxon>
        <taxon>Fungi</taxon>
        <taxon>Dikarya</taxon>
        <taxon>Basidiomycota</taxon>
        <taxon>Ustilaginomycotina</taxon>
        <taxon>Exobasidiomycetes</taxon>
        <taxon>Ceraceosorales</taxon>
        <taxon>Ceraceosoraceae</taxon>
        <taxon>Ceraceosorus</taxon>
    </lineage>
</organism>
<dbReference type="RefSeq" id="XP_025367058.1">
    <property type="nucleotide sequence ID" value="XM_025516443.1"/>
</dbReference>
<name>A0A316VS73_9BASI</name>
<evidence type="ECO:0000313" key="3">
    <source>
        <dbReference type="Proteomes" id="UP000245783"/>
    </source>
</evidence>
<proteinExistence type="predicted"/>
<dbReference type="Gene3D" id="2.60.120.10">
    <property type="entry name" value="Jelly Rolls"/>
    <property type="match status" value="1"/>
</dbReference>
<evidence type="ECO:0000259" key="1">
    <source>
        <dbReference type="PROSITE" id="PS51184"/>
    </source>
</evidence>
<dbReference type="STRING" id="1522189.A0A316VS73"/>